<dbReference type="AlphaFoldDB" id="N4WLS4"/>
<protein>
    <recommendedName>
        <fullName evidence="7">Lipopolysaccharide assembly protein A domain-containing protein</fullName>
    </recommendedName>
</protein>
<organism evidence="8 9">
    <name type="scientific">Gracilibacillus halophilus YIM-C55.5</name>
    <dbReference type="NCBI Taxonomy" id="1308866"/>
    <lineage>
        <taxon>Bacteria</taxon>
        <taxon>Bacillati</taxon>
        <taxon>Bacillota</taxon>
        <taxon>Bacilli</taxon>
        <taxon>Bacillales</taxon>
        <taxon>Bacillaceae</taxon>
        <taxon>Gracilibacillus</taxon>
    </lineage>
</organism>
<dbReference type="PANTHER" id="PTHR41335:SF1">
    <property type="entry name" value="MEMBRANE PROTEIN"/>
    <property type="match status" value="1"/>
</dbReference>
<proteinExistence type="predicted"/>
<dbReference type="RefSeq" id="WP_003467431.1">
    <property type="nucleotide sequence ID" value="NZ_APML01000023.1"/>
</dbReference>
<comment type="caution">
    <text evidence="8">The sequence shown here is derived from an EMBL/GenBank/DDBJ whole genome shotgun (WGS) entry which is preliminary data.</text>
</comment>
<feature type="compositionally biased region" description="Basic and acidic residues" evidence="5">
    <location>
        <begin position="102"/>
        <end position="117"/>
    </location>
</feature>
<evidence type="ECO:0000256" key="3">
    <source>
        <dbReference type="ARBA" id="ARBA00022989"/>
    </source>
</evidence>
<keyword evidence="1" id="KW-1003">Cell membrane</keyword>
<feature type="region of interest" description="Disordered" evidence="5">
    <location>
        <begin position="78"/>
        <end position="117"/>
    </location>
</feature>
<dbReference type="Pfam" id="PF06305">
    <property type="entry name" value="LapA_dom"/>
    <property type="match status" value="1"/>
</dbReference>
<evidence type="ECO:0000313" key="8">
    <source>
        <dbReference type="EMBL" id="ENH97092.1"/>
    </source>
</evidence>
<evidence type="ECO:0000256" key="5">
    <source>
        <dbReference type="SAM" id="MobiDB-lite"/>
    </source>
</evidence>
<evidence type="ECO:0000313" key="9">
    <source>
        <dbReference type="Proteomes" id="UP000012283"/>
    </source>
</evidence>
<evidence type="ECO:0000256" key="2">
    <source>
        <dbReference type="ARBA" id="ARBA00022692"/>
    </source>
</evidence>
<reference evidence="8 9" key="1">
    <citation type="submission" date="2013-03" db="EMBL/GenBank/DDBJ databases">
        <title>Draft genome sequence of Gracibacillus halophilus YIM-C55.5, a moderately halophilic and thermophilic organism from the Xiaochaidamu salt lake.</title>
        <authorList>
            <person name="Sugumar T."/>
            <person name="Polireddy D.R."/>
            <person name="Antony A."/>
            <person name="Madhava Y.R."/>
            <person name="Sivakumar N."/>
        </authorList>
    </citation>
    <scope>NUCLEOTIDE SEQUENCE [LARGE SCALE GENOMIC DNA]</scope>
    <source>
        <strain evidence="8 9">YIM-C55.5</strain>
    </source>
</reference>
<dbReference type="STRING" id="1308866.J416_07382"/>
<dbReference type="GO" id="GO:0005886">
    <property type="term" value="C:plasma membrane"/>
    <property type="evidence" value="ECO:0007669"/>
    <property type="project" value="InterPro"/>
</dbReference>
<keyword evidence="2 6" id="KW-0812">Transmembrane</keyword>
<dbReference type="eggNOG" id="COG5416">
    <property type="taxonomic scope" value="Bacteria"/>
</dbReference>
<dbReference type="InterPro" id="IPR010445">
    <property type="entry name" value="LapA_dom"/>
</dbReference>
<dbReference type="OrthoDB" id="2990728at2"/>
<dbReference type="PATRIC" id="fig|1308866.3.peg.1492"/>
<feature type="transmembrane region" description="Helical" evidence="6">
    <location>
        <begin position="39"/>
        <end position="62"/>
    </location>
</feature>
<keyword evidence="4 6" id="KW-0472">Membrane</keyword>
<evidence type="ECO:0000256" key="4">
    <source>
        <dbReference type="ARBA" id="ARBA00023136"/>
    </source>
</evidence>
<keyword evidence="9" id="KW-1185">Reference proteome</keyword>
<evidence type="ECO:0000256" key="6">
    <source>
        <dbReference type="SAM" id="Phobius"/>
    </source>
</evidence>
<keyword evidence="3 6" id="KW-1133">Transmembrane helix</keyword>
<evidence type="ECO:0000259" key="7">
    <source>
        <dbReference type="Pfam" id="PF06305"/>
    </source>
</evidence>
<feature type="domain" description="Lipopolysaccharide assembly protein A" evidence="7">
    <location>
        <begin position="24"/>
        <end position="83"/>
    </location>
</feature>
<dbReference type="Proteomes" id="UP000012283">
    <property type="component" value="Unassembled WGS sequence"/>
</dbReference>
<dbReference type="EMBL" id="APML01000023">
    <property type="protein sequence ID" value="ENH97092.1"/>
    <property type="molecule type" value="Genomic_DNA"/>
</dbReference>
<name>N4WLS4_9BACI</name>
<sequence>MRGQTYILVSVLFAVIIAIFAVINVEAVEVNYLFGTGEAPLILVILFSVLMGAFVTAAVGLVRLIRLQKEIKALQQENEKLKASHSQETSHKNHSAENSNLEAKEEGHTEDLERETK</sequence>
<dbReference type="PANTHER" id="PTHR41335">
    <property type="entry name" value="MEMBRANE PROTEIN-RELATED"/>
    <property type="match status" value="1"/>
</dbReference>
<evidence type="ECO:0000256" key="1">
    <source>
        <dbReference type="ARBA" id="ARBA00022475"/>
    </source>
</evidence>
<feature type="transmembrane region" description="Helical" evidence="6">
    <location>
        <begin position="7"/>
        <end position="27"/>
    </location>
</feature>
<gene>
    <name evidence="8" type="ORF">J416_07382</name>
</gene>
<accession>N4WLS4</accession>